<comment type="subcellular location">
    <subcellularLocation>
        <location evidence="1">Membrane</location>
        <topology evidence="1">Multi-pass membrane protein</topology>
    </subcellularLocation>
</comment>
<evidence type="ECO:0000313" key="9">
    <source>
        <dbReference type="EMBL" id="KAL2051633.1"/>
    </source>
</evidence>
<keyword evidence="4 7" id="KW-0472">Membrane</keyword>
<feature type="compositionally biased region" description="Pro residues" evidence="6">
    <location>
        <begin position="471"/>
        <end position="480"/>
    </location>
</feature>
<evidence type="ECO:0000313" key="10">
    <source>
        <dbReference type="Proteomes" id="UP001590951"/>
    </source>
</evidence>
<feature type="transmembrane region" description="Helical" evidence="7">
    <location>
        <begin position="223"/>
        <end position="241"/>
    </location>
</feature>
<feature type="domain" description="Rhodopsin" evidence="8">
    <location>
        <begin position="40"/>
        <end position="253"/>
    </location>
</feature>
<name>A0ABR4B2K1_9LECA</name>
<keyword evidence="3 7" id="KW-1133">Transmembrane helix</keyword>
<evidence type="ECO:0000256" key="6">
    <source>
        <dbReference type="SAM" id="MobiDB-lite"/>
    </source>
</evidence>
<feature type="transmembrane region" description="Helical" evidence="7">
    <location>
        <begin position="188"/>
        <end position="211"/>
    </location>
</feature>
<reference evidence="9 10" key="1">
    <citation type="submission" date="2024-09" db="EMBL/GenBank/DDBJ databases">
        <title>Rethinking Asexuality: The Enigmatic Case of Functional Sexual Genes in Lepraria (Stereocaulaceae).</title>
        <authorList>
            <person name="Doellman M."/>
            <person name="Sun Y."/>
            <person name="Barcenas-Pena A."/>
            <person name="Lumbsch H.T."/>
            <person name="Grewe F."/>
        </authorList>
    </citation>
    <scope>NUCLEOTIDE SEQUENCE [LARGE SCALE GENOMIC DNA]</scope>
    <source>
        <strain evidence="9 10">Grewe 0041</strain>
    </source>
</reference>
<evidence type="ECO:0000256" key="1">
    <source>
        <dbReference type="ARBA" id="ARBA00004141"/>
    </source>
</evidence>
<keyword evidence="10" id="KW-1185">Reference proteome</keyword>
<dbReference type="Proteomes" id="UP001590951">
    <property type="component" value="Unassembled WGS sequence"/>
</dbReference>
<gene>
    <name evidence="9" type="ORF">ABVK25_008047</name>
</gene>
<proteinExistence type="inferred from homology"/>
<dbReference type="Pfam" id="PF20684">
    <property type="entry name" value="Fung_rhodopsin"/>
    <property type="match status" value="1"/>
</dbReference>
<comment type="caution">
    <text evidence="9">The sequence shown here is derived from an EMBL/GenBank/DDBJ whole genome shotgun (WGS) entry which is preliminary data.</text>
</comment>
<evidence type="ECO:0000256" key="5">
    <source>
        <dbReference type="ARBA" id="ARBA00038359"/>
    </source>
</evidence>
<organism evidence="9 10">
    <name type="scientific">Lepraria finkii</name>
    <dbReference type="NCBI Taxonomy" id="1340010"/>
    <lineage>
        <taxon>Eukaryota</taxon>
        <taxon>Fungi</taxon>
        <taxon>Dikarya</taxon>
        <taxon>Ascomycota</taxon>
        <taxon>Pezizomycotina</taxon>
        <taxon>Lecanoromycetes</taxon>
        <taxon>OSLEUM clade</taxon>
        <taxon>Lecanoromycetidae</taxon>
        <taxon>Lecanorales</taxon>
        <taxon>Lecanorineae</taxon>
        <taxon>Stereocaulaceae</taxon>
        <taxon>Lepraria</taxon>
    </lineage>
</organism>
<protein>
    <recommendedName>
        <fullName evidence="8">Rhodopsin domain-containing protein</fullName>
    </recommendedName>
</protein>
<evidence type="ECO:0000256" key="3">
    <source>
        <dbReference type="ARBA" id="ARBA00022989"/>
    </source>
</evidence>
<feature type="transmembrane region" description="Helical" evidence="7">
    <location>
        <begin position="26"/>
        <end position="47"/>
    </location>
</feature>
<evidence type="ECO:0000256" key="7">
    <source>
        <dbReference type="SAM" id="Phobius"/>
    </source>
</evidence>
<dbReference type="PANTHER" id="PTHR33048">
    <property type="entry name" value="PTH11-LIKE INTEGRAL MEMBRANE PROTEIN (AFU_ORTHOLOGUE AFUA_5G11245)"/>
    <property type="match status" value="1"/>
</dbReference>
<dbReference type="InterPro" id="IPR052337">
    <property type="entry name" value="SAT4-like"/>
</dbReference>
<evidence type="ECO:0000259" key="8">
    <source>
        <dbReference type="Pfam" id="PF20684"/>
    </source>
</evidence>
<evidence type="ECO:0000256" key="2">
    <source>
        <dbReference type="ARBA" id="ARBA00022692"/>
    </source>
</evidence>
<feature type="transmembrane region" description="Helical" evidence="7">
    <location>
        <begin position="253"/>
        <end position="278"/>
    </location>
</feature>
<dbReference type="EMBL" id="JBHFEH010000033">
    <property type="protein sequence ID" value="KAL2051633.1"/>
    <property type="molecule type" value="Genomic_DNA"/>
</dbReference>
<sequence>MILPRDMYDSPPPPKDKAQDNPTLLVSWWCTGFAVATILVRLCGRYVRTEKLFREDRIMALSLIPLLIRMGLVHLVLLWGTNNATTEGLTPLEIKHREYGSKIVLASRIMYAMFLWIAKFTISEFLKRLTNHVWKRSYERGLQFIRWFLVVTFIAVVIATLAECQPFNHYWQVVPDPGAKCRQGKAQLVTMGTSDVITDLLIVGFPIPIVLKSTMAPKRKISLVLLFALSLILVGITIYRVEGVIVRHSDQQFRSLLASLEILAAAAVANALVLGSFVRDRGAKKQRFRFGSTGGHSSLDRSTTVPCRAITARNWGSDADLVGDLGMRLGPELTEKPSDFPRPAPVALANGSTTIAVAPDIIDRAWQFPNRASVETEKTDLKSPNAVRDFQPSPTTDPPSTPRGMSFFDVGGLLGLNDSPPRRPSNTLPQPTRNNLPPPTLQQPPSTASATGSRRGSHALLQDIGGLLSPSPQPAAPRPAPSTQNSDLIEALQTSPPKNSATPSSPRPQKQRVPRALQDVGGLLS</sequence>
<feature type="transmembrane region" description="Helical" evidence="7">
    <location>
        <begin position="144"/>
        <end position="162"/>
    </location>
</feature>
<comment type="similarity">
    <text evidence="5">Belongs to the SAT4 family.</text>
</comment>
<feature type="region of interest" description="Disordered" evidence="6">
    <location>
        <begin position="373"/>
        <end position="525"/>
    </location>
</feature>
<dbReference type="InterPro" id="IPR049326">
    <property type="entry name" value="Rhodopsin_dom_fungi"/>
</dbReference>
<feature type="transmembrane region" description="Helical" evidence="7">
    <location>
        <begin position="99"/>
        <end position="118"/>
    </location>
</feature>
<feature type="transmembrane region" description="Helical" evidence="7">
    <location>
        <begin position="59"/>
        <end position="79"/>
    </location>
</feature>
<feature type="compositionally biased region" description="Polar residues" evidence="6">
    <location>
        <begin position="424"/>
        <end position="433"/>
    </location>
</feature>
<accession>A0ABR4B2K1</accession>
<dbReference type="PANTHER" id="PTHR33048:SF19">
    <property type="entry name" value="MEMBRANE PROTEIN PTH11-LIKE, PUTATIVE (AFU_ORTHOLOGUE AFUA_1G14080)-RELATED"/>
    <property type="match status" value="1"/>
</dbReference>
<feature type="compositionally biased region" description="Polar residues" evidence="6">
    <location>
        <begin position="483"/>
        <end position="508"/>
    </location>
</feature>
<evidence type="ECO:0000256" key="4">
    <source>
        <dbReference type="ARBA" id="ARBA00023136"/>
    </source>
</evidence>
<keyword evidence="2 7" id="KW-0812">Transmembrane</keyword>